<name>W8VZZ8_9FLAO</name>
<keyword evidence="12 16" id="KW-0630">Potassium</keyword>
<dbReference type="Gene3D" id="3.30.420.40">
    <property type="match status" value="2"/>
</dbReference>
<dbReference type="CDD" id="cd24015">
    <property type="entry name" value="ASKHA_NBD_PanK-III"/>
    <property type="match status" value="1"/>
</dbReference>
<dbReference type="HAMAP" id="MF_01274">
    <property type="entry name" value="Pantothen_kinase_3"/>
    <property type="match status" value="1"/>
</dbReference>
<keyword evidence="10 16" id="KW-0418">Kinase</keyword>
<dbReference type="PANTHER" id="PTHR34265:SF1">
    <property type="entry name" value="TYPE III PANTOTHENATE KINASE"/>
    <property type="match status" value="1"/>
</dbReference>
<dbReference type="GO" id="GO:0046872">
    <property type="term" value="F:metal ion binding"/>
    <property type="evidence" value="ECO:0007669"/>
    <property type="project" value="UniProtKB-KW"/>
</dbReference>
<feature type="binding site" evidence="16">
    <location>
        <position position="120"/>
    </location>
    <ligand>
        <name>ATP</name>
        <dbReference type="ChEBI" id="CHEBI:30616"/>
    </ligand>
</feature>
<dbReference type="Pfam" id="PF03309">
    <property type="entry name" value="Pan_kinase"/>
    <property type="match status" value="1"/>
</dbReference>
<evidence type="ECO:0000256" key="3">
    <source>
        <dbReference type="ARBA" id="ARBA00004496"/>
    </source>
</evidence>
<evidence type="ECO:0000256" key="10">
    <source>
        <dbReference type="ARBA" id="ARBA00022777"/>
    </source>
</evidence>
<keyword evidence="7 16" id="KW-0963">Cytoplasm</keyword>
<dbReference type="GO" id="GO:0004594">
    <property type="term" value="F:pantothenate kinase activity"/>
    <property type="evidence" value="ECO:0007669"/>
    <property type="project" value="UniProtKB-UniRule"/>
</dbReference>
<comment type="function">
    <text evidence="16">Catalyzes the phosphorylation of pantothenate (Pan), the first step in CoA biosynthesis.</text>
</comment>
<feature type="binding site" evidence="16">
    <location>
        <position position="87"/>
    </location>
    <ligand>
        <name>substrate</name>
    </ligand>
</feature>
<dbReference type="HOGENOM" id="CLU_066627_2_0_10"/>
<dbReference type="EMBL" id="AP014548">
    <property type="protein sequence ID" value="BAO55451.1"/>
    <property type="molecule type" value="Genomic_DNA"/>
</dbReference>
<evidence type="ECO:0000256" key="6">
    <source>
        <dbReference type="ARBA" id="ARBA00012102"/>
    </source>
</evidence>
<dbReference type="EC" id="2.7.1.33" evidence="6 16"/>
<evidence type="ECO:0000256" key="4">
    <source>
        <dbReference type="ARBA" id="ARBA00005225"/>
    </source>
</evidence>
<feature type="active site" description="Proton acceptor" evidence="16">
    <location>
        <position position="95"/>
    </location>
</feature>
<comment type="pathway">
    <text evidence="4 16">Cofactor biosynthesis; coenzyme A biosynthesis; CoA from (R)-pantothenate: step 1/5.</text>
</comment>
<reference evidence="17 18" key="1">
    <citation type="journal article" date="2014" name="Proc. Natl. Acad. Sci. U.S.A.">
        <title>Functional characterization of flavobacteria rhodopsins reveals a unique class of light-driven chloride pump in bacteria.</title>
        <authorList>
            <person name="Yoshizawa S."/>
            <person name="Kumagai Y."/>
            <person name="Kim H."/>
            <person name="Ogura Y."/>
            <person name="Hayashi T."/>
            <person name="Iwasaki W."/>
            <person name="DeLong E.F."/>
            <person name="Kogure K."/>
        </authorList>
    </citation>
    <scope>NUCLEOTIDE SEQUENCE [LARGE SCALE GENOMIC DNA]</scope>
    <source>
        <strain evidence="17 18">S1-08</strain>
    </source>
</reference>
<dbReference type="AlphaFoldDB" id="W8VZZ8"/>
<dbReference type="InterPro" id="IPR004619">
    <property type="entry name" value="Type_III_PanK"/>
</dbReference>
<proteinExistence type="inferred from homology"/>
<evidence type="ECO:0000256" key="5">
    <source>
        <dbReference type="ARBA" id="ARBA00011738"/>
    </source>
</evidence>
<feature type="binding site" evidence="16">
    <location>
        <begin position="6"/>
        <end position="13"/>
    </location>
    <ligand>
        <name>ATP</name>
        <dbReference type="ChEBI" id="CHEBI:30616"/>
    </ligand>
</feature>
<dbReference type="SUPFAM" id="SSF53067">
    <property type="entry name" value="Actin-like ATPase domain"/>
    <property type="match status" value="2"/>
</dbReference>
<evidence type="ECO:0000313" key="18">
    <source>
        <dbReference type="Proteomes" id="UP000031760"/>
    </source>
</evidence>
<dbReference type="PANTHER" id="PTHR34265">
    <property type="entry name" value="TYPE III PANTOTHENATE KINASE"/>
    <property type="match status" value="1"/>
</dbReference>
<keyword evidence="9 16" id="KW-0547">Nucleotide-binding</keyword>
<evidence type="ECO:0000256" key="1">
    <source>
        <dbReference type="ARBA" id="ARBA00001206"/>
    </source>
</evidence>
<dbReference type="RefSeq" id="WP_041496055.1">
    <property type="nucleotide sequence ID" value="NZ_AP014548.1"/>
</dbReference>
<dbReference type="STRING" id="1454201.NMS_1442"/>
<comment type="subcellular location">
    <subcellularLocation>
        <location evidence="3 16">Cytoplasm</location>
    </subcellularLocation>
</comment>
<comment type="cofactor">
    <cofactor evidence="16">
        <name>NH4(+)</name>
        <dbReference type="ChEBI" id="CHEBI:28938"/>
    </cofactor>
    <cofactor evidence="16">
        <name>K(+)</name>
        <dbReference type="ChEBI" id="CHEBI:29103"/>
    </cofactor>
    <text evidence="16">A monovalent cation. Ammonium or potassium.</text>
</comment>
<dbReference type="KEGG" id="nmf:NMS_1442"/>
<evidence type="ECO:0000256" key="14">
    <source>
        <dbReference type="ARBA" id="ARBA00038036"/>
    </source>
</evidence>
<keyword evidence="18" id="KW-1185">Reference proteome</keyword>
<keyword evidence="8 16" id="KW-0808">Transferase</keyword>
<sequence length="241" mass="26543">MILAVDIGNTAIKLAVVDDVTVYDLIRSKQEDFISQVKSIQSNYPDLKNACICQVGAMDIKLLHALEGLLKVTYINQETSLPFFNKYQSVTLGNDRKALVAGALTSAPSGKEILVIDAGTCVTYDFIDADRNYWGGAISPGLHLRYQSLHNFTAQLPLLQPQKPETLIGNSTTESIHSGVVNGLALEIKGVIKKYSKKHPNLYVIITGGDAELLVKQLKNRFFASPFLMLYGIHNLYKLNS</sequence>
<dbReference type="GO" id="GO:0005524">
    <property type="term" value="F:ATP binding"/>
    <property type="evidence" value="ECO:0007669"/>
    <property type="project" value="UniProtKB-UniRule"/>
</dbReference>
<dbReference type="GO" id="GO:0015937">
    <property type="term" value="P:coenzyme A biosynthetic process"/>
    <property type="evidence" value="ECO:0007669"/>
    <property type="project" value="UniProtKB-UniRule"/>
</dbReference>
<evidence type="ECO:0000256" key="12">
    <source>
        <dbReference type="ARBA" id="ARBA00022958"/>
    </source>
</evidence>
<evidence type="ECO:0000256" key="2">
    <source>
        <dbReference type="ARBA" id="ARBA00001958"/>
    </source>
</evidence>
<evidence type="ECO:0000256" key="9">
    <source>
        <dbReference type="ARBA" id="ARBA00022741"/>
    </source>
</evidence>
<evidence type="ECO:0000256" key="15">
    <source>
        <dbReference type="ARBA" id="ARBA00040883"/>
    </source>
</evidence>
<organism evidence="17 18">
    <name type="scientific">Nonlabens marinus S1-08</name>
    <dbReference type="NCBI Taxonomy" id="1454201"/>
    <lineage>
        <taxon>Bacteria</taxon>
        <taxon>Pseudomonadati</taxon>
        <taxon>Bacteroidota</taxon>
        <taxon>Flavobacteriia</taxon>
        <taxon>Flavobacteriales</taxon>
        <taxon>Flavobacteriaceae</taxon>
        <taxon>Nonlabens</taxon>
    </lineage>
</organism>
<comment type="similarity">
    <text evidence="14 16">Belongs to the type III pantothenate kinase family.</text>
</comment>
<comment type="catalytic activity">
    <reaction evidence="1 16">
        <text>(R)-pantothenate + ATP = (R)-4'-phosphopantothenate + ADP + H(+)</text>
        <dbReference type="Rhea" id="RHEA:16373"/>
        <dbReference type="ChEBI" id="CHEBI:10986"/>
        <dbReference type="ChEBI" id="CHEBI:15378"/>
        <dbReference type="ChEBI" id="CHEBI:29032"/>
        <dbReference type="ChEBI" id="CHEBI:30616"/>
        <dbReference type="ChEBI" id="CHEBI:456216"/>
        <dbReference type="EC" id="2.7.1.33"/>
    </reaction>
</comment>
<dbReference type="GO" id="GO:0005737">
    <property type="term" value="C:cytoplasm"/>
    <property type="evidence" value="ECO:0007669"/>
    <property type="project" value="UniProtKB-SubCell"/>
</dbReference>
<accession>W8VZZ8</accession>
<dbReference type="Proteomes" id="UP000031760">
    <property type="component" value="Chromosome"/>
</dbReference>
<gene>
    <name evidence="16" type="primary">coaX</name>
    <name evidence="17" type="ORF">NMS_1442</name>
</gene>
<keyword evidence="13 16" id="KW-0173">Coenzyme A biosynthesis</keyword>
<dbReference type="NCBIfam" id="TIGR00671">
    <property type="entry name" value="baf"/>
    <property type="match status" value="1"/>
</dbReference>
<evidence type="ECO:0000256" key="11">
    <source>
        <dbReference type="ARBA" id="ARBA00022840"/>
    </source>
</evidence>
<feature type="binding site" evidence="16">
    <location>
        <begin position="93"/>
        <end position="96"/>
    </location>
    <ligand>
        <name>substrate</name>
    </ligand>
</feature>
<keyword evidence="11 16" id="KW-0067">ATP-binding</keyword>
<evidence type="ECO:0000256" key="8">
    <source>
        <dbReference type="ARBA" id="ARBA00022679"/>
    </source>
</evidence>
<feature type="binding site" evidence="16">
    <location>
        <position position="117"/>
    </location>
    <ligand>
        <name>K(+)</name>
        <dbReference type="ChEBI" id="CHEBI:29103"/>
    </ligand>
</feature>
<dbReference type="OrthoDB" id="9804707at2"/>
<keyword evidence="16" id="KW-0479">Metal-binding</keyword>
<evidence type="ECO:0000256" key="7">
    <source>
        <dbReference type="ARBA" id="ARBA00022490"/>
    </source>
</evidence>
<evidence type="ECO:0000256" key="16">
    <source>
        <dbReference type="HAMAP-Rule" id="MF_01274"/>
    </source>
</evidence>
<evidence type="ECO:0000256" key="13">
    <source>
        <dbReference type="ARBA" id="ARBA00022993"/>
    </source>
</evidence>
<dbReference type="InterPro" id="IPR043129">
    <property type="entry name" value="ATPase_NBD"/>
</dbReference>
<evidence type="ECO:0000313" key="17">
    <source>
        <dbReference type="EMBL" id="BAO55451.1"/>
    </source>
</evidence>
<comment type="cofactor">
    <cofactor evidence="2">
        <name>K(+)</name>
        <dbReference type="ChEBI" id="CHEBI:29103"/>
    </cofactor>
</comment>
<protein>
    <recommendedName>
        <fullName evidence="15 16">Type III pantothenate kinase</fullName>
        <ecNumber evidence="6 16">2.7.1.33</ecNumber>
    </recommendedName>
    <alternativeName>
        <fullName evidence="16">PanK-III</fullName>
    </alternativeName>
    <alternativeName>
        <fullName evidence="16">Pantothenic acid kinase</fullName>
    </alternativeName>
</protein>
<dbReference type="UniPathway" id="UPA00241">
    <property type="reaction ID" value="UER00352"/>
</dbReference>
<feature type="binding site" evidence="16">
    <location>
        <position position="172"/>
    </location>
    <ligand>
        <name>substrate</name>
    </ligand>
</feature>
<comment type="subunit">
    <text evidence="5 16">Homodimer.</text>
</comment>